<dbReference type="Proteomes" id="UP000326924">
    <property type="component" value="Unassembled WGS sequence"/>
</dbReference>
<dbReference type="InterPro" id="IPR008030">
    <property type="entry name" value="NmrA-like"/>
</dbReference>
<feature type="domain" description="NmrA-like" evidence="1">
    <location>
        <begin position="4"/>
        <end position="318"/>
    </location>
</feature>
<dbReference type="OrthoDB" id="10254221at2759"/>
<sequence length="328" mass="35717">MSRNLVVTYGEGQTGHLIIDLLLSDENFSKAVKSLHVMTCNPEHEYIKELDGNEKASVIACTPGDVDAMSKSLKDSGADTILLIPPAVDKKLEAVKEMVEATKKAGIANMVLLSSAGADMAERDKQQKLREFVDIEVEVMKSKEDTTTAAGHCPCLIRAGFYAENLLLYNKYAQDKAKLPLPMGAAHKISPVALRDIALLVAHVVTSTGEHGLGDKVRGQLITMTGPTMATGIELAEAAAQGLGTKLDYEEITENDANKLLEGAEISEAEKQYILEYYSLARESKTNYISTHAFHDITGQVPTSISDFFKSHASEFKPKKRRTSKTSI</sequence>
<organism evidence="2 3">
    <name type="scientific">Sphaerosporella brunnea</name>
    <dbReference type="NCBI Taxonomy" id="1250544"/>
    <lineage>
        <taxon>Eukaryota</taxon>
        <taxon>Fungi</taxon>
        <taxon>Dikarya</taxon>
        <taxon>Ascomycota</taxon>
        <taxon>Pezizomycotina</taxon>
        <taxon>Pezizomycetes</taxon>
        <taxon>Pezizales</taxon>
        <taxon>Pyronemataceae</taxon>
        <taxon>Sphaerosporella</taxon>
    </lineage>
</organism>
<evidence type="ECO:0000259" key="1">
    <source>
        <dbReference type="Pfam" id="PF05368"/>
    </source>
</evidence>
<accession>A0A5J5EV11</accession>
<name>A0A5J5EV11_9PEZI</name>
<dbReference type="InterPro" id="IPR051604">
    <property type="entry name" value="Ergot_Alk_Oxidoreductase"/>
</dbReference>
<gene>
    <name evidence="2" type="ORF">FN846DRAFT_62753</name>
</gene>
<dbReference type="Gene3D" id="3.40.50.720">
    <property type="entry name" value="NAD(P)-binding Rossmann-like Domain"/>
    <property type="match status" value="1"/>
</dbReference>
<comment type="caution">
    <text evidence="2">The sequence shown here is derived from an EMBL/GenBank/DDBJ whole genome shotgun (WGS) entry which is preliminary data.</text>
</comment>
<dbReference type="Pfam" id="PF05368">
    <property type="entry name" value="NmrA"/>
    <property type="match status" value="1"/>
</dbReference>
<dbReference type="SUPFAM" id="SSF51735">
    <property type="entry name" value="NAD(P)-binding Rossmann-fold domains"/>
    <property type="match status" value="1"/>
</dbReference>
<keyword evidence="3" id="KW-1185">Reference proteome</keyword>
<reference evidence="2 3" key="1">
    <citation type="submission" date="2019-09" db="EMBL/GenBank/DDBJ databases">
        <title>Draft genome of the ectomycorrhizal ascomycete Sphaerosporella brunnea.</title>
        <authorList>
            <consortium name="DOE Joint Genome Institute"/>
            <person name="Benucci G.M."/>
            <person name="Marozzi G."/>
            <person name="Antonielli L."/>
            <person name="Sanchez S."/>
            <person name="Marco P."/>
            <person name="Wang X."/>
            <person name="Falini L.B."/>
            <person name="Barry K."/>
            <person name="Haridas S."/>
            <person name="Lipzen A."/>
            <person name="Labutti K."/>
            <person name="Grigoriev I.V."/>
            <person name="Murat C."/>
            <person name="Martin F."/>
            <person name="Albertini E."/>
            <person name="Donnini D."/>
            <person name="Bonito G."/>
        </authorList>
    </citation>
    <scope>NUCLEOTIDE SEQUENCE [LARGE SCALE GENOMIC DNA]</scope>
    <source>
        <strain evidence="2 3">Sb_GMNB300</strain>
    </source>
</reference>
<dbReference type="EMBL" id="VXIS01000120">
    <property type="protein sequence ID" value="KAA8903282.1"/>
    <property type="molecule type" value="Genomic_DNA"/>
</dbReference>
<evidence type="ECO:0000313" key="3">
    <source>
        <dbReference type="Proteomes" id="UP000326924"/>
    </source>
</evidence>
<evidence type="ECO:0000313" key="2">
    <source>
        <dbReference type="EMBL" id="KAA8903282.1"/>
    </source>
</evidence>
<dbReference type="PANTHER" id="PTHR43162:SF1">
    <property type="entry name" value="PRESTALK A DIFFERENTIATION PROTEIN A"/>
    <property type="match status" value="1"/>
</dbReference>
<dbReference type="InterPro" id="IPR036291">
    <property type="entry name" value="NAD(P)-bd_dom_sf"/>
</dbReference>
<dbReference type="AlphaFoldDB" id="A0A5J5EV11"/>
<dbReference type="InParanoid" id="A0A5J5EV11"/>
<proteinExistence type="predicted"/>
<protein>
    <recommendedName>
        <fullName evidence="1">NmrA-like domain-containing protein</fullName>
    </recommendedName>
</protein>
<dbReference type="PANTHER" id="PTHR43162">
    <property type="match status" value="1"/>
</dbReference>